<feature type="non-terminal residue" evidence="3">
    <location>
        <position position="1"/>
    </location>
</feature>
<dbReference type="SUPFAM" id="SSF53335">
    <property type="entry name" value="S-adenosyl-L-methionine-dependent methyltransferases"/>
    <property type="match status" value="1"/>
</dbReference>
<reference evidence="3" key="1">
    <citation type="submission" date="2014-05" db="EMBL/GenBank/DDBJ databases">
        <title>The transcriptome of the halophilic microalga Tetraselmis sp. GSL018 isolated from the Great Salt Lake, Utah.</title>
        <authorList>
            <person name="Jinkerson R.E."/>
            <person name="D'Adamo S."/>
            <person name="Posewitz M.C."/>
        </authorList>
    </citation>
    <scope>NUCLEOTIDE SEQUENCE</scope>
    <source>
        <strain evidence="3">GSL018</strain>
    </source>
</reference>
<evidence type="ECO:0000313" key="3">
    <source>
        <dbReference type="EMBL" id="JAC68845.1"/>
    </source>
</evidence>
<gene>
    <name evidence="2" type="ORF">TSPGSL018_17781</name>
    <name evidence="3" type="ORF">TSPGSL018_7792</name>
</gene>
<dbReference type="PANTHER" id="PTHR32026:SF27">
    <property type="entry name" value="METHYLTRANSFERASE FKBM DOMAIN-CONTAINING PROTEIN-RELATED"/>
    <property type="match status" value="1"/>
</dbReference>
<name>A0A061RDT7_9CHLO</name>
<dbReference type="EMBL" id="GBEZ01022133">
    <property type="protein sequence ID" value="JAC64685.1"/>
    <property type="molecule type" value="Transcribed_RNA"/>
</dbReference>
<sequence length="269" mass="30637">VSNACVRLWSAKLERYKRHIAALQTLENNSLYWKSLKRVNKHAYDIYEPEWVCDSEERFGPSLLNVGDGPKFVCAPDLLREEQDCLVYSVGSNYDFQFELGVSLRSPSCAIHTFDGTMNLDKKALPSCTRNINLRFHNKNFCKTLPGTRDIELAGNCLSLTSAVSSLGHQNRTISIFKIDCEGCEYFVLPELAKLVEEKKLSVQQIQVEIHGTRFLRIRRLFQTLRSAGFAVFHKERNHDGCDGYKCVEFSLLSLSFAKAEFIHSHCGT</sequence>
<dbReference type="AlphaFoldDB" id="A0A061RDT7"/>
<dbReference type="Pfam" id="PF13383">
    <property type="entry name" value="Methyltransf_22"/>
    <property type="match status" value="1"/>
</dbReference>
<protein>
    <recommendedName>
        <fullName evidence="1">Methyltransferase domain-containing protein</fullName>
    </recommendedName>
</protein>
<dbReference type="InterPro" id="IPR029063">
    <property type="entry name" value="SAM-dependent_MTases_sf"/>
</dbReference>
<dbReference type="InterPro" id="IPR026913">
    <property type="entry name" value="METTL24"/>
</dbReference>
<dbReference type="InterPro" id="IPR025714">
    <property type="entry name" value="Methyltranfer_dom"/>
</dbReference>
<accession>A0A061RDT7</accession>
<evidence type="ECO:0000259" key="1">
    <source>
        <dbReference type="Pfam" id="PF13383"/>
    </source>
</evidence>
<evidence type="ECO:0000313" key="2">
    <source>
        <dbReference type="EMBL" id="JAC64685.1"/>
    </source>
</evidence>
<dbReference type="PANTHER" id="PTHR32026">
    <property type="entry name" value="METHYLTRANSFERASE-LIKE PROTEIN 24"/>
    <property type="match status" value="1"/>
</dbReference>
<dbReference type="EMBL" id="GBEZ01017496">
    <property type="protein sequence ID" value="JAC68845.1"/>
    <property type="molecule type" value="Transcribed_RNA"/>
</dbReference>
<proteinExistence type="predicted"/>
<organism evidence="3">
    <name type="scientific">Tetraselmis sp. GSL018</name>
    <dbReference type="NCBI Taxonomy" id="582737"/>
    <lineage>
        <taxon>Eukaryota</taxon>
        <taxon>Viridiplantae</taxon>
        <taxon>Chlorophyta</taxon>
        <taxon>core chlorophytes</taxon>
        <taxon>Chlorodendrophyceae</taxon>
        <taxon>Chlorodendrales</taxon>
        <taxon>Chlorodendraceae</taxon>
        <taxon>Tetraselmis</taxon>
    </lineage>
</organism>
<feature type="domain" description="Methyltransferase" evidence="1">
    <location>
        <begin position="24"/>
        <end position="251"/>
    </location>
</feature>